<dbReference type="AlphaFoldDB" id="A0A9D2BFQ7"/>
<evidence type="ECO:0008006" key="3">
    <source>
        <dbReference type="Google" id="ProtNLM"/>
    </source>
</evidence>
<name>A0A9D2BFQ7_9BACT</name>
<comment type="caution">
    <text evidence="1">The sequence shown here is derived from an EMBL/GenBank/DDBJ whole genome shotgun (WGS) entry which is preliminary data.</text>
</comment>
<gene>
    <name evidence="1" type="ORF">H9977_00905</name>
</gene>
<evidence type="ECO:0000313" key="2">
    <source>
        <dbReference type="Proteomes" id="UP000886740"/>
    </source>
</evidence>
<dbReference type="EMBL" id="DXEL01000009">
    <property type="protein sequence ID" value="HIX73604.1"/>
    <property type="molecule type" value="Genomic_DNA"/>
</dbReference>
<dbReference type="Proteomes" id="UP000886740">
    <property type="component" value="Unassembled WGS sequence"/>
</dbReference>
<proteinExistence type="predicted"/>
<accession>A0A9D2BFQ7</accession>
<reference evidence="1" key="1">
    <citation type="journal article" date="2021" name="PeerJ">
        <title>Extensive microbial diversity within the chicken gut microbiome revealed by metagenomics and culture.</title>
        <authorList>
            <person name="Gilroy R."/>
            <person name="Ravi A."/>
            <person name="Getino M."/>
            <person name="Pursley I."/>
            <person name="Horton D.L."/>
            <person name="Alikhan N.F."/>
            <person name="Baker D."/>
            <person name="Gharbi K."/>
            <person name="Hall N."/>
            <person name="Watson M."/>
            <person name="Adriaenssens E.M."/>
            <person name="Foster-Nyarko E."/>
            <person name="Jarju S."/>
            <person name="Secka A."/>
            <person name="Antonio M."/>
            <person name="Oren A."/>
            <person name="Chaudhuri R.R."/>
            <person name="La Ragione R."/>
            <person name="Hildebrand F."/>
            <person name="Pallen M.J."/>
        </authorList>
    </citation>
    <scope>NUCLEOTIDE SEQUENCE</scope>
    <source>
        <strain evidence="1">ChiGjej6B6-14162</strain>
    </source>
</reference>
<evidence type="ECO:0000313" key="1">
    <source>
        <dbReference type="EMBL" id="HIX73604.1"/>
    </source>
</evidence>
<reference evidence="1" key="2">
    <citation type="submission" date="2021-04" db="EMBL/GenBank/DDBJ databases">
        <authorList>
            <person name="Gilroy R."/>
        </authorList>
    </citation>
    <scope>NUCLEOTIDE SEQUENCE</scope>
    <source>
        <strain evidence="1">ChiGjej6B6-14162</strain>
    </source>
</reference>
<organism evidence="1 2">
    <name type="scientific">Candidatus Parabacteroides intestinipullorum</name>
    <dbReference type="NCBI Taxonomy" id="2838723"/>
    <lineage>
        <taxon>Bacteria</taxon>
        <taxon>Pseudomonadati</taxon>
        <taxon>Bacteroidota</taxon>
        <taxon>Bacteroidia</taxon>
        <taxon>Bacteroidales</taxon>
        <taxon>Tannerellaceae</taxon>
        <taxon>Parabacteroides</taxon>
    </lineage>
</organism>
<sequence length="72" mass="8498">MTKETFMIEEISKDIVLLLMREHDMDMREAFRVLYTSDTYSRLIDLKTGLYAQSTAYVYEYLENELATGKMA</sequence>
<protein>
    <recommendedName>
        <fullName evidence="3">DUF3791 domain-containing protein</fullName>
    </recommendedName>
</protein>